<comment type="caution">
    <text evidence="1">The sequence shown here is derived from an EMBL/GenBank/DDBJ whole genome shotgun (WGS) entry which is preliminary data.</text>
</comment>
<organism evidence="1 2">
    <name type="scientific">Blastomyces parvus</name>
    <dbReference type="NCBI Taxonomy" id="2060905"/>
    <lineage>
        <taxon>Eukaryota</taxon>
        <taxon>Fungi</taxon>
        <taxon>Dikarya</taxon>
        <taxon>Ascomycota</taxon>
        <taxon>Pezizomycotina</taxon>
        <taxon>Eurotiomycetes</taxon>
        <taxon>Eurotiomycetidae</taxon>
        <taxon>Onygenales</taxon>
        <taxon>Ajellomycetaceae</taxon>
        <taxon>Blastomyces</taxon>
    </lineage>
</organism>
<dbReference type="EMBL" id="PDNC01000004">
    <property type="protein sequence ID" value="PGH09514.1"/>
    <property type="molecule type" value="Genomic_DNA"/>
</dbReference>
<dbReference type="Proteomes" id="UP000224080">
    <property type="component" value="Unassembled WGS sequence"/>
</dbReference>
<dbReference type="OrthoDB" id="5397552at2759"/>
<name>A0A2B7XCX6_9EURO</name>
<evidence type="ECO:0000313" key="2">
    <source>
        <dbReference type="Proteomes" id="UP000224080"/>
    </source>
</evidence>
<sequence>MQLLGSNWTTNDVDILVSGRENISSLASMLADQDGFSNIGISVHSANQYGYGGSTITHGLGPTTSCPSIPRKRT</sequence>
<protein>
    <submittedName>
        <fullName evidence="1">Uncharacterized protein</fullName>
    </submittedName>
</protein>
<dbReference type="AlphaFoldDB" id="A0A2B7XCX6"/>
<accession>A0A2B7XCX6</accession>
<gene>
    <name evidence="1" type="ORF">GX51_00619</name>
</gene>
<reference evidence="1 2" key="1">
    <citation type="submission" date="2017-10" db="EMBL/GenBank/DDBJ databases">
        <title>Comparative genomics in systemic dimorphic fungi from Ajellomycetaceae.</title>
        <authorList>
            <person name="Munoz J.F."/>
            <person name="Mcewen J.G."/>
            <person name="Clay O.K."/>
            <person name="Cuomo C.A."/>
        </authorList>
    </citation>
    <scope>NUCLEOTIDE SEQUENCE [LARGE SCALE GENOMIC DNA]</scope>
    <source>
        <strain evidence="1 2">UAMH130</strain>
    </source>
</reference>
<proteinExistence type="predicted"/>
<keyword evidence="2" id="KW-1185">Reference proteome</keyword>
<evidence type="ECO:0000313" key="1">
    <source>
        <dbReference type="EMBL" id="PGH09514.1"/>
    </source>
</evidence>